<dbReference type="RefSeq" id="WP_092788068.1">
    <property type="nucleotide sequence ID" value="NZ_FNAP01000026.1"/>
</dbReference>
<dbReference type="InterPro" id="IPR027417">
    <property type="entry name" value="P-loop_NTPase"/>
</dbReference>
<proteinExistence type="predicted"/>
<evidence type="ECO:0000259" key="1">
    <source>
        <dbReference type="Pfam" id="PF13401"/>
    </source>
</evidence>
<keyword evidence="3" id="KW-1185">Reference proteome</keyword>
<feature type="domain" description="ORC1/DEAH AAA+ ATPase" evidence="1">
    <location>
        <begin position="45"/>
        <end position="147"/>
    </location>
</feature>
<dbReference type="CDD" id="cd00267">
    <property type="entry name" value="ABC_ATPase"/>
    <property type="match status" value="1"/>
</dbReference>
<name>A0A1G7HW42_9PROT</name>
<dbReference type="Pfam" id="PF13401">
    <property type="entry name" value="AAA_22"/>
    <property type="match status" value="1"/>
</dbReference>
<dbReference type="AlphaFoldDB" id="A0A1G7HW42"/>
<sequence length="370" mass="39785">MRITIEKGPTAGPGYRAARVRSLFNCEGEAEGFSLAVDLPDTWTGIGVIHGPSGSGKTTLGRALVDRIGATFWAPDWPAGTPLIEALGPDLPFDRVTQVLTAVGLGSVPAWLRPHDVLSNGERFRADMARLVLSRPDRPVIVDEFTSVLDRQIARVGAAAFAKAWRRSVPEGRLILLTPHDDILDWLDPDWSCDTATGAVTVGRGRRRPPLPLEIVETGWANWPLFEPHHYLKLPNMIAARCYVGTVNGAPLAHLGVTTQPGVVEARACRLVVMPEWQGIGVGTAFLNAVCAVWAEGNNPFRRPLRTLFHTSHPGLAAALRKHPAWTQVSATLTGAHKGRSAASLGKSGHGTGYGGHLRAVQGFRYLGAS</sequence>
<dbReference type="Gene3D" id="3.40.50.300">
    <property type="entry name" value="P-loop containing nucleotide triphosphate hydrolases"/>
    <property type="match status" value="2"/>
</dbReference>
<dbReference type="OrthoDB" id="9810134at2"/>
<dbReference type="Gene3D" id="3.40.630.30">
    <property type="match status" value="1"/>
</dbReference>
<dbReference type="EMBL" id="FNAP01000026">
    <property type="protein sequence ID" value="SDF04394.1"/>
    <property type="molecule type" value="Genomic_DNA"/>
</dbReference>
<protein>
    <recommendedName>
        <fullName evidence="1">ORC1/DEAH AAA+ ATPase domain-containing protein</fullName>
    </recommendedName>
</protein>
<dbReference type="GO" id="GO:0016887">
    <property type="term" value="F:ATP hydrolysis activity"/>
    <property type="evidence" value="ECO:0007669"/>
    <property type="project" value="InterPro"/>
</dbReference>
<dbReference type="InterPro" id="IPR016181">
    <property type="entry name" value="Acyl_CoA_acyltransferase"/>
</dbReference>
<reference evidence="2 3" key="1">
    <citation type="submission" date="2016-10" db="EMBL/GenBank/DDBJ databases">
        <authorList>
            <person name="de Groot N.N."/>
        </authorList>
    </citation>
    <scope>NUCLEOTIDE SEQUENCE [LARGE SCALE GENOMIC DNA]</scope>
    <source>
        <strain evidence="2 3">ATCC 700224</strain>
    </source>
</reference>
<accession>A0A1G7HW42</accession>
<evidence type="ECO:0000313" key="3">
    <source>
        <dbReference type="Proteomes" id="UP000199412"/>
    </source>
</evidence>
<dbReference type="SUPFAM" id="SSF52540">
    <property type="entry name" value="P-loop containing nucleoside triphosphate hydrolases"/>
    <property type="match status" value="1"/>
</dbReference>
<dbReference type="SUPFAM" id="SSF55729">
    <property type="entry name" value="Acyl-CoA N-acyltransferases (Nat)"/>
    <property type="match status" value="1"/>
</dbReference>
<dbReference type="InterPro" id="IPR049945">
    <property type="entry name" value="AAA_22"/>
</dbReference>
<evidence type="ECO:0000313" key="2">
    <source>
        <dbReference type="EMBL" id="SDF04394.1"/>
    </source>
</evidence>
<dbReference type="STRING" id="69960.SAMN05421720_1262"/>
<gene>
    <name evidence="2" type="ORF">SAMN05421720_1262</name>
</gene>
<organism evidence="2 3">
    <name type="scientific">Rhodospira trueperi</name>
    <dbReference type="NCBI Taxonomy" id="69960"/>
    <lineage>
        <taxon>Bacteria</taxon>
        <taxon>Pseudomonadati</taxon>
        <taxon>Pseudomonadota</taxon>
        <taxon>Alphaproteobacteria</taxon>
        <taxon>Rhodospirillales</taxon>
        <taxon>Rhodospirillaceae</taxon>
        <taxon>Rhodospira</taxon>
    </lineage>
</organism>
<dbReference type="Proteomes" id="UP000199412">
    <property type="component" value="Unassembled WGS sequence"/>
</dbReference>